<dbReference type="RefSeq" id="WP_032990402.1">
    <property type="nucleotide sequence ID" value="NZ_CP050104.1"/>
</dbReference>
<dbReference type="EMBL" id="KX485826">
    <property type="protein sequence ID" value="AOO88190.1"/>
    <property type="molecule type" value="Genomic_DNA"/>
</dbReference>
<name>A0A1B8RIK0_RHILT</name>
<evidence type="ECO:0000313" key="1">
    <source>
        <dbReference type="EMBL" id="AOO88190.1"/>
    </source>
</evidence>
<protein>
    <recommendedName>
        <fullName evidence="2">DUF1488 domain-containing protein</fullName>
    </recommendedName>
</protein>
<sequence>MEELHLTWREDINSLQFDAGNGGHCFVHRFALRTLLGARPSPDECLAFARRNAPALLSAARQRIEAGEAPAQRNFHLDSRQIRRSLS</sequence>
<dbReference type="AlphaFoldDB" id="A0A1B8RIK0"/>
<accession>A0A1B8RIK0</accession>
<organism evidence="1">
    <name type="scientific">Rhizobium leguminosarum bv. trifolii</name>
    <dbReference type="NCBI Taxonomy" id="386"/>
    <lineage>
        <taxon>Bacteria</taxon>
        <taxon>Pseudomonadati</taxon>
        <taxon>Pseudomonadota</taxon>
        <taxon>Alphaproteobacteria</taxon>
        <taxon>Hyphomicrobiales</taxon>
        <taxon>Rhizobiaceae</taxon>
        <taxon>Rhizobium/Agrobacterium group</taxon>
        <taxon>Rhizobium</taxon>
    </lineage>
</organism>
<evidence type="ECO:0008006" key="2">
    <source>
        <dbReference type="Google" id="ProtNLM"/>
    </source>
</evidence>
<proteinExistence type="predicted"/>
<reference evidence="1" key="1">
    <citation type="journal article" date="2015" name="BMC Genomics">
        <title>Transcriptome profiling of a Rhizobium leguminosarum bv. trifolii rosR mutant reveals the role of the transcriptional regulator RosR in motility, synthesis of cell-surface components, and other cellular processes.</title>
        <authorList>
            <person name="Rachwal K."/>
            <person name="Matczynska E."/>
            <person name="Janczarek M."/>
        </authorList>
    </citation>
    <scope>NUCLEOTIDE SEQUENCE</scope>
    <source>
        <strain evidence="1">Rt24.2</strain>
    </source>
</reference>
<reference evidence="1" key="2">
    <citation type="journal article" date="2016" name="Front. Microbiol.">
        <title>The Regulatory Protein RosR Affects Rhizobium leguminosarum bv. trifolii Protein Profiles, Cell Surface Properties, and Symbiosis with Clover.</title>
        <authorList>
            <person name="Rachwal K."/>
            <person name="Boguszewska A."/>
            <person name="Kopcinska J."/>
            <person name="Karas M."/>
            <person name="Tchorzewski M."/>
            <person name="Janczarek M."/>
        </authorList>
    </citation>
    <scope>NUCLEOTIDE SEQUENCE</scope>
    <source>
        <strain evidence="1">Rt24.2</strain>
    </source>
</reference>